<keyword evidence="8" id="KW-1185">Reference proteome</keyword>
<sequence length="836" mass="96292">MNQAEFDENFASLTPAQNRVLMLFMAEKSDQEIAKALGDIKDATIRKHIQDICNKMGIEAPSKSARRLQLFALVTQYKPELRGNSTPTVVNPPEELPTEADELDCVEEAETFNREFLGRGPAIAELDELLRNGAKAVLIWAGGGIGKTTLAREFFKARGFELVLELRMARETEGITPVESVVEDWFTNDLQAESGREFGLSLRRLKDYLKTHRIGIFIDNLEPALDNGLFIEPHRQYVELLRVLTDPTVQSVTLITSRERLCESALSSEFFKLLHLQGLDKQAWKQYFASRKMAIDPLVLEQMRDAYGGNAKAMEILWGAIRDPEYRGDMAAYWRDNDKDLLGERELEDLVTRQFKRLEGQNPQAYRLLCRMGCFRYQDVPRVPIEALLCLLWDAPENPRRIVRALRDRALIECEKGEYWLHPVIRAEAIARLRSGEDWEEANRKSAKYWLNITQEIRTPSEAIKVFEAFHHYYNNADWQQCYEIFDIPINLGGSYKFLRHHLRFWGCSHYLLENLTKMQSKLPPEQELDRVSGVAVCFYFISEYKTSINYFKQTLPHLDTNSRRYCRTLSYIAEAYQKLGKLKCALSYSERALNILDKLQQSLASNDFKISEAKAICLNIIGFSYLYKGEGDLALKYHIQAFQIANAGKNHREKGDALAYLSLCYSKIDPRKKAAIQICKNSILLFCKMEDRLSESFARCWLAKLYAHHGKLNLAEDIIEPVDKIYRQMNNPSLTSEILEVKAEIYRKGDCLKAVSYHLKAIKILDNIGAKCDLAEAYYQLGLTYQQMGETEKSETNFQEAIRLFTEIEAPKQVEKVRKAIEKVGYSRYFLIPDG</sequence>
<dbReference type="InterPro" id="IPR051476">
    <property type="entry name" value="Bac_ResReg_Asp_Phosphatase"/>
</dbReference>
<dbReference type="Gene3D" id="3.40.50.300">
    <property type="entry name" value="P-loop containing nucleotide triphosphate hydrolases"/>
    <property type="match status" value="1"/>
</dbReference>
<dbReference type="Pfam" id="PF13424">
    <property type="entry name" value="TPR_12"/>
    <property type="match status" value="1"/>
</dbReference>
<dbReference type="SUPFAM" id="SSF46894">
    <property type="entry name" value="C-terminal effector domain of the bipartite response regulators"/>
    <property type="match status" value="1"/>
</dbReference>
<dbReference type="PANTHER" id="PTHR46630:SF1">
    <property type="entry name" value="TETRATRICOPEPTIDE REPEAT PROTEIN 29"/>
    <property type="match status" value="1"/>
</dbReference>
<keyword evidence="3" id="KW-0677">Repeat</keyword>
<name>A0ABT2MNV4_9CYAN</name>
<accession>A0ABT2MNV4</accession>
<dbReference type="SUPFAM" id="SSF48452">
    <property type="entry name" value="TPR-like"/>
    <property type="match status" value="2"/>
</dbReference>
<dbReference type="InterPro" id="IPR016032">
    <property type="entry name" value="Sig_transdc_resp-reg_C-effctor"/>
</dbReference>
<evidence type="ECO:0000256" key="5">
    <source>
        <dbReference type="ARBA" id="ARBA00038253"/>
    </source>
</evidence>
<dbReference type="PROSITE" id="PS50293">
    <property type="entry name" value="TPR_REGION"/>
    <property type="match status" value="1"/>
</dbReference>
<organism evidence="7 8">
    <name type="scientific">Laspinema palackyanum D2a</name>
    <dbReference type="NCBI Taxonomy" id="2953684"/>
    <lineage>
        <taxon>Bacteria</taxon>
        <taxon>Bacillati</taxon>
        <taxon>Cyanobacteriota</taxon>
        <taxon>Cyanophyceae</taxon>
        <taxon>Oscillatoriophycideae</taxon>
        <taxon>Oscillatoriales</taxon>
        <taxon>Laspinemataceae</taxon>
        <taxon>Laspinema</taxon>
        <taxon>Laspinema palackyanum</taxon>
    </lineage>
</organism>
<evidence type="ECO:0000256" key="1">
    <source>
        <dbReference type="ARBA" id="ARBA00004496"/>
    </source>
</evidence>
<evidence type="ECO:0000256" key="2">
    <source>
        <dbReference type="ARBA" id="ARBA00022490"/>
    </source>
</evidence>
<gene>
    <name evidence="7" type="ORF">NG799_08730</name>
</gene>
<evidence type="ECO:0000313" key="8">
    <source>
        <dbReference type="Proteomes" id="UP001525890"/>
    </source>
</evidence>
<keyword evidence="2" id="KW-0963">Cytoplasm</keyword>
<comment type="subcellular location">
    <subcellularLocation>
        <location evidence="1">Cytoplasm</location>
    </subcellularLocation>
</comment>
<dbReference type="RefSeq" id="WP_368006060.1">
    <property type="nucleotide sequence ID" value="NZ_JAMXFF010000010.1"/>
</dbReference>
<dbReference type="InterPro" id="IPR011990">
    <property type="entry name" value="TPR-like_helical_dom_sf"/>
</dbReference>
<evidence type="ECO:0000313" key="7">
    <source>
        <dbReference type="EMBL" id="MCT7966415.1"/>
    </source>
</evidence>
<proteinExistence type="inferred from homology"/>
<dbReference type="InterPro" id="IPR027417">
    <property type="entry name" value="P-loop_NTPase"/>
</dbReference>
<comment type="similarity">
    <text evidence="5">Belongs to the Rap family.</text>
</comment>
<protein>
    <submittedName>
        <fullName evidence="7">Tetratricopeptide repeat protein</fullName>
    </submittedName>
</protein>
<dbReference type="PANTHER" id="PTHR46630">
    <property type="entry name" value="TETRATRICOPEPTIDE REPEAT PROTEIN 29"/>
    <property type="match status" value="1"/>
</dbReference>
<dbReference type="SUPFAM" id="SSF52540">
    <property type="entry name" value="P-loop containing nucleoside triphosphate hydrolases"/>
    <property type="match status" value="1"/>
</dbReference>
<dbReference type="EMBL" id="JAMXFF010000010">
    <property type="protein sequence ID" value="MCT7966415.1"/>
    <property type="molecule type" value="Genomic_DNA"/>
</dbReference>
<dbReference type="Proteomes" id="UP001525890">
    <property type="component" value="Unassembled WGS sequence"/>
</dbReference>
<comment type="caution">
    <text evidence="7">The sequence shown here is derived from an EMBL/GenBank/DDBJ whole genome shotgun (WGS) entry which is preliminary data.</text>
</comment>
<evidence type="ECO:0000256" key="4">
    <source>
        <dbReference type="ARBA" id="ARBA00022803"/>
    </source>
</evidence>
<keyword evidence="4 6" id="KW-0802">TPR repeat</keyword>
<reference evidence="7 8" key="1">
    <citation type="journal article" date="2022" name="Front. Microbiol.">
        <title>High genomic differentiation and limited gene flow indicate recent cryptic speciation within the genus Laspinema (cyanobacteria).</title>
        <authorList>
            <person name="Stanojkovic A."/>
            <person name="Skoupy S."/>
            <person name="Skaloud P."/>
            <person name="Dvorak P."/>
        </authorList>
    </citation>
    <scope>NUCLEOTIDE SEQUENCE [LARGE SCALE GENOMIC DNA]</scope>
    <source>
        <strain evidence="7 8">D2a</strain>
    </source>
</reference>
<dbReference type="Gene3D" id="1.10.10.10">
    <property type="entry name" value="Winged helix-like DNA-binding domain superfamily/Winged helix DNA-binding domain"/>
    <property type="match status" value="1"/>
</dbReference>
<dbReference type="PROSITE" id="PS50005">
    <property type="entry name" value="TPR"/>
    <property type="match status" value="1"/>
</dbReference>
<dbReference type="Gene3D" id="1.25.40.10">
    <property type="entry name" value="Tetratricopeptide repeat domain"/>
    <property type="match status" value="2"/>
</dbReference>
<dbReference type="InterPro" id="IPR019734">
    <property type="entry name" value="TPR_rpt"/>
</dbReference>
<feature type="repeat" description="TPR" evidence="6">
    <location>
        <begin position="776"/>
        <end position="809"/>
    </location>
</feature>
<dbReference type="InterPro" id="IPR036388">
    <property type="entry name" value="WH-like_DNA-bd_sf"/>
</dbReference>
<evidence type="ECO:0000256" key="3">
    <source>
        <dbReference type="ARBA" id="ARBA00022737"/>
    </source>
</evidence>
<dbReference type="SMART" id="SM00028">
    <property type="entry name" value="TPR"/>
    <property type="match status" value="3"/>
</dbReference>
<evidence type="ECO:0000256" key="6">
    <source>
        <dbReference type="PROSITE-ProRule" id="PRU00339"/>
    </source>
</evidence>